<evidence type="ECO:0000313" key="4">
    <source>
        <dbReference type="Proteomes" id="UP000016930"/>
    </source>
</evidence>
<evidence type="ECO:0000313" key="3">
    <source>
        <dbReference type="EMBL" id="EMD36797.1"/>
    </source>
</evidence>
<evidence type="ECO:0000259" key="2">
    <source>
        <dbReference type="Pfam" id="PF21202"/>
    </source>
</evidence>
<feature type="compositionally biased region" description="Polar residues" evidence="1">
    <location>
        <begin position="278"/>
        <end position="294"/>
    </location>
</feature>
<feature type="compositionally biased region" description="Basic residues" evidence="1">
    <location>
        <begin position="196"/>
        <end position="210"/>
    </location>
</feature>
<protein>
    <recommendedName>
        <fullName evidence="2">Structure-specific endonuclease subunit SLX1 C-terminal domain-containing protein</fullName>
    </recommendedName>
</protein>
<dbReference type="OrthoDB" id="24645at2759"/>
<dbReference type="PANTHER" id="PTHR20208">
    <property type="entry name" value="STRUCTURE-SPECIFIC ENDONUCLEASE SUBUNIT SLX1"/>
    <property type="match status" value="1"/>
</dbReference>
<feature type="region of interest" description="Disordered" evidence="1">
    <location>
        <begin position="174"/>
        <end position="294"/>
    </location>
</feature>
<sequence>MIPAHPYVAWPLHVKLFSEEAVKMWNFACRAADDPLPRGFRCEEELEGVDGKSGLLGSGRAGPIEVKDTTFTASQMNKVSSILSTSAEIKCSICRSPVDLIREPLQTALCPTSGCTTISHLKCLSSDFLRRERSKLFVPRGGECRGCGEYTLWGDIIRGCYRRHLGAVPESIMEDDEHASDDQTEGLSDDDAPRSARQKQAKKRSVKHKGSSLEPDSRTLKSTRGRKPRSSARNSGDTDIPAEHGKPSKRARNTRVSPSRTHVVTHGNDIAGDGQAEPHSTATASSGAGNISDALTSAGDAWFDYSLHGEHASPVSRLRSRTRPPIPSHTAVASGSKTTLGPVNRGCDDDSGVANRSEPRTASSRASKRRGKGVRETLVPASTRPFSSQSSGALISSSNPNSDPPSPRRANGSLPILANGLLRAQPSTARQLPEDGGLARLTQVLAKLSLPSTSARAETDGDSGRRRIAATAKRSMAERGVEAIEVSD</sequence>
<feature type="region of interest" description="Disordered" evidence="1">
    <location>
        <begin position="311"/>
        <end position="414"/>
    </location>
</feature>
<reference evidence="3 4" key="1">
    <citation type="journal article" date="2012" name="Proc. Natl. Acad. Sci. U.S.A.">
        <title>Comparative genomics of Ceriporiopsis subvermispora and Phanerochaete chrysosporium provide insight into selective ligninolysis.</title>
        <authorList>
            <person name="Fernandez-Fueyo E."/>
            <person name="Ruiz-Duenas F.J."/>
            <person name="Ferreira P."/>
            <person name="Floudas D."/>
            <person name="Hibbett D.S."/>
            <person name="Canessa P."/>
            <person name="Larrondo L.F."/>
            <person name="James T.Y."/>
            <person name="Seelenfreund D."/>
            <person name="Lobos S."/>
            <person name="Polanco R."/>
            <person name="Tello M."/>
            <person name="Honda Y."/>
            <person name="Watanabe T."/>
            <person name="Watanabe T."/>
            <person name="Ryu J.S."/>
            <person name="Kubicek C.P."/>
            <person name="Schmoll M."/>
            <person name="Gaskell J."/>
            <person name="Hammel K.E."/>
            <person name="St John F.J."/>
            <person name="Vanden Wymelenberg A."/>
            <person name="Sabat G."/>
            <person name="Splinter BonDurant S."/>
            <person name="Syed K."/>
            <person name="Yadav J.S."/>
            <person name="Doddapaneni H."/>
            <person name="Subramanian V."/>
            <person name="Lavin J.L."/>
            <person name="Oguiza J.A."/>
            <person name="Perez G."/>
            <person name="Pisabarro A.G."/>
            <person name="Ramirez L."/>
            <person name="Santoyo F."/>
            <person name="Master E."/>
            <person name="Coutinho P.M."/>
            <person name="Henrissat B."/>
            <person name="Lombard V."/>
            <person name="Magnuson J.K."/>
            <person name="Kuees U."/>
            <person name="Hori C."/>
            <person name="Igarashi K."/>
            <person name="Samejima M."/>
            <person name="Held B.W."/>
            <person name="Barry K.W."/>
            <person name="LaButti K.M."/>
            <person name="Lapidus A."/>
            <person name="Lindquist E.A."/>
            <person name="Lucas S.M."/>
            <person name="Riley R."/>
            <person name="Salamov A.A."/>
            <person name="Hoffmeister D."/>
            <person name="Schwenk D."/>
            <person name="Hadar Y."/>
            <person name="Yarden O."/>
            <person name="de Vries R.P."/>
            <person name="Wiebenga A."/>
            <person name="Stenlid J."/>
            <person name="Eastwood D."/>
            <person name="Grigoriev I.V."/>
            <person name="Berka R.M."/>
            <person name="Blanchette R.A."/>
            <person name="Kersten P."/>
            <person name="Martinez A.T."/>
            <person name="Vicuna R."/>
            <person name="Cullen D."/>
        </authorList>
    </citation>
    <scope>NUCLEOTIDE SEQUENCE [LARGE SCALE GENOMIC DNA]</scope>
    <source>
        <strain evidence="3 4">B</strain>
    </source>
</reference>
<name>M2REB2_CERS8</name>
<evidence type="ECO:0000256" key="1">
    <source>
        <dbReference type="SAM" id="MobiDB-lite"/>
    </source>
</evidence>
<dbReference type="InterPro" id="IPR048749">
    <property type="entry name" value="SLX1_C"/>
</dbReference>
<gene>
    <name evidence="3" type="ORF">CERSUDRAFT_123845</name>
</gene>
<organism evidence="3 4">
    <name type="scientific">Ceriporiopsis subvermispora (strain B)</name>
    <name type="common">White-rot fungus</name>
    <name type="synonym">Gelatoporia subvermispora</name>
    <dbReference type="NCBI Taxonomy" id="914234"/>
    <lineage>
        <taxon>Eukaryota</taxon>
        <taxon>Fungi</taxon>
        <taxon>Dikarya</taxon>
        <taxon>Basidiomycota</taxon>
        <taxon>Agaricomycotina</taxon>
        <taxon>Agaricomycetes</taxon>
        <taxon>Polyporales</taxon>
        <taxon>Gelatoporiaceae</taxon>
        <taxon>Gelatoporia</taxon>
    </lineage>
</organism>
<dbReference type="Proteomes" id="UP000016930">
    <property type="component" value="Unassembled WGS sequence"/>
</dbReference>
<dbReference type="Pfam" id="PF21202">
    <property type="entry name" value="SLX1_C"/>
    <property type="match status" value="1"/>
</dbReference>
<dbReference type="STRING" id="914234.M2REB2"/>
<feature type="compositionally biased region" description="Low complexity" evidence="1">
    <location>
        <begin position="387"/>
        <end position="401"/>
    </location>
</feature>
<feature type="compositionally biased region" description="Acidic residues" evidence="1">
    <location>
        <begin position="174"/>
        <end position="190"/>
    </location>
</feature>
<dbReference type="InterPro" id="IPR013083">
    <property type="entry name" value="Znf_RING/FYVE/PHD"/>
</dbReference>
<feature type="compositionally biased region" description="Polar residues" evidence="1">
    <location>
        <begin position="331"/>
        <end position="341"/>
    </location>
</feature>
<dbReference type="AlphaFoldDB" id="M2REB2"/>
<dbReference type="InterPro" id="IPR050381">
    <property type="entry name" value="SLX1_endonuclease"/>
</dbReference>
<keyword evidence="4" id="KW-1185">Reference proteome</keyword>
<dbReference type="HOGENOM" id="CLU_558960_0_0_1"/>
<feature type="domain" description="Structure-specific endonuclease subunit SLX1 C-terminal" evidence="2">
    <location>
        <begin position="90"/>
        <end position="157"/>
    </location>
</feature>
<dbReference type="Gene3D" id="3.30.40.10">
    <property type="entry name" value="Zinc/RING finger domain, C3HC4 (zinc finger)"/>
    <property type="match status" value="1"/>
</dbReference>
<accession>M2REB2</accession>
<feature type="compositionally biased region" description="Basic residues" evidence="1">
    <location>
        <begin position="221"/>
        <end position="230"/>
    </location>
</feature>
<dbReference type="PANTHER" id="PTHR20208:SF13">
    <property type="entry name" value="STRUCTURE-SPECIFIC ENDONUCLEASE SUBUNIT SLX1"/>
    <property type="match status" value="1"/>
</dbReference>
<dbReference type="EMBL" id="KB445797">
    <property type="protein sequence ID" value="EMD36797.1"/>
    <property type="molecule type" value="Genomic_DNA"/>
</dbReference>
<proteinExistence type="predicted"/>